<dbReference type="PANTHER" id="PTHR34539">
    <property type="entry name" value="T6J4.11 PROTEIN"/>
    <property type="match status" value="1"/>
</dbReference>
<dbReference type="PANTHER" id="PTHR34539:SF23">
    <property type="entry name" value="(WILD MALAYSIAN BANANA) HYPOTHETICAL PROTEIN"/>
    <property type="match status" value="1"/>
</dbReference>
<dbReference type="AlphaFoldDB" id="A0AAQ3PYP4"/>
<reference evidence="2 3" key="1">
    <citation type="submission" date="2023-10" db="EMBL/GenBank/DDBJ databases">
        <title>Chromosome-scale genome assembly provides insights into flower coloration mechanisms of Canna indica.</title>
        <authorList>
            <person name="Li C."/>
        </authorList>
    </citation>
    <scope>NUCLEOTIDE SEQUENCE [LARGE SCALE GENOMIC DNA]</scope>
    <source>
        <tissue evidence="2">Flower</tissue>
    </source>
</reference>
<feature type="region of interest" description="Disordered" evidence="1">
    <location>
        <begin position="1"/>
        <end position="21"/>
    </location>
</feature>
<evidence type="ECO:0000256" key="1">
    <source>
        <dbReference type="SAM" id="MobiDB-lite"/>
    </source>
</evidence>
<feature type="region of interest" description="Disordered" evidence="1">
    <location>
        <begin position="33"/>
        <end position="53"/>
    </location>
</feature>
<sequence length="165" mass="17964">MENKRRRETEELSDSSQPDAKRLQAQVILEIFDDDDDEGADAGGGGDPSAASDDLATVMRSLEQEIALAPPASPPPELGYLLEASDDELGIPPPAEEQERNPELEAAAALWFADDQMSRYCYDGLGFGFGRYEADGSVVTMGEEEESALYDGAPFEYAHDQVWAN</sequence>
<proteinExistence type="predicted"/>
<dbReference type="EMBL" id="CP136890">
    <property type="protein sequence ID" value="WOK93030.1"/>
    <property type="molecule type" value="Genomic_DNA"/>
</dbReference>
<dbReference type="Proteomes" id="UP001327560">
    <property type="component" value="Chromosome 1"/>
</dbReference>
<feature type="compositionally biased region" description="Basic and acidic residues" evidence="1">
    <location>
        <begin position="1"/>
        <end position="10"/>
    </location>
</feature>
<gene>
    <name evidence="2" type="ORF">Cni_G01723</name>
</gene>
<evidence type="ECO:0000313" key="3">
    <source>
        <dbReference type="Proteomes" id="UP001327560"/>
    </source>
</evidence>
<keyword evidence="3" id="KW-1185">Reference proteome</keyword>
<accession>A0AAQ3PYP4</accession>
<protein>
    <submittedName>
        <fullName evidence="2">Uncharacterized protein</fullName>
    </submittedName>
</protein>
<organism evidence="2 3">
    <name type="scientific">Canna indica</name>
    <name type="common">Indian-shot</name>
    <dbReference type="NCBI Taxonomy" id="4628"/>
    <lineage>
        <taxon>Eukaryota</taxon>
        <taxon>Viridiplantae</taxon>
        <taxon>Streptophyta</taxon>
        <taxon>Embryophyta</taxon>
        <taxon>Tracheophyta</taxon>
        <taxon>Spermatophyta</taxon>
        <taxon>Magnoliopsida</taxon>
        <taxon>Liliopsida</taxon>
        <taxon>Zingiberales</taxon>
        <taxon>Cannaceae</taxon>
        <taxon>Canna</taxon>
    </lineage>
</organism>
<evidence type="ECO:0000313" key="2">
    <source>
        <dbReference type="EMBL" id="WOK93030.1"/>
    </source>
</evidence>
<name>A0AAQ3PYP4_9LILI</name>